<evidence type="ECO:0000256" key="7">
    <source>
        <dbReference type="ARBA" id="ARBA00022989"/>
    </source>
</evidence>
<evidence type="ECO:0000256" key="13">
    <source>
        <dbReference type="SAM" id="MobiDB-lite"/>
    </source>
</evidence>
<dbReference type="KEGG" id="seu:SEQ_0305"/>
<evidence type="ECO:0000256" key="2">
    <source>
        <dbReference type="ARBA" id="ARBA00022448"/>
    </source>
</evidence>
<dbReference type="EMBL" id="FM204883">
    <property type="protein sequence ID" value="CAW92392.1"/>
    <property type="molecule type" value="Genomic_DNA"/>
</dbReference>
<keyword evidence="5 12" id="KW-0732">Signal</keyword>
<evidence type="ECO:0000256" key="8">
    <source>
        <dbReference type="ARBA" id="ARBA00023136"/>
    </source>
</evidence>
<dbReference type="InterPro" id="IPR001708">
    <property type="entry name" value="YidC/ALB3/OXA1/COX18"/>
</dbReference>
<evidence type="ECO:0000256" key="12">
    <source>
        <dbReference type="HAMAP-Rule" id="MF_01811"/>
    </source>
</evidence>
<feature type="region of interest" description="Disordered" evidence="13">
    <location>
        <begin position="256"/>
        <end position="275"/>
    </location>
</feature>
<proteinExistence type="inferred from homology"/>
<dbReference type="AlphaFoldDB" id="C0M7E2"/>
<evidence type="ECO:0000313" key="15">
    <source>
        <dbReference type="EMBL" id="CAW92392.1"/>
    </source>
</evidence>
<dbReference type="OrthoDB" id="9780552at2"/>
<dbReference type="GO" id="GO:0051205">
    <property type="term" value="P:protein insertion into membrane"/>
    <property type="evidence" value="ECO:0007669"/>
    <property type="project" value="TreeGrafter"/>
</dbReference>
<keyword evidence="4 12" id="KW-0812">Transmembrane</keyword>
<evidence type="ECO:0000256" key="5">
    <source>
        <dbReference type="ARBA" id="ARBA00022729"/>
    </source>
</evidence>
<keyword evidence="9" id="KW-0564">Palmitate</keyword>
<dbReference type="PROSITE" id="PS51257">
    <property type="entry name" value="PROKAR_LIPOPROTEIN"/>
    <property type="match status" value="1"/>
</dbReference>
<dbReference type="PANTHER" id="PTHR12428">
    <property type="entry name" value="OXA1"/>
    <property type="match status" value="1"/>
</dbReference>
<dbReference type="GO" id="GO:0015031">
    <property type="term" value="P:protein transport"/>
    <property type="evidence" value="ECO:0007669"/>
    <property type="project" value="UniProtKB-KW"/>
</dbReference>
<keyword evidence="7 12" id="KW-1133">Transmembrane helix</keyword>
<protein>
    <recommendedName>
        <fullName evidence="12">Membrane protein insertase YidC</fullName>
    </recommendedName>
    <alternativeName>
        <fullName evidence="12">Foldase YidC</fullName>
    </alternativeName>
    <alternativeName>
        <fullName evidence="12">Membrane integrase YidC</fullName>
    </alternativeName>
    <alternativeName>
        <fullName evidence="12">Membrane protein YidC</fullName>
    </alternativeName>
</protein>
<name>C0M7E2_STRE4</name>
<organism evidence="15 16">
    <name type="scientific">Streptococcus equi subsp. equi (strain 4047)</name>
    <dbReference type="NCBI Taxonomy" id="553482"/>
    <lineage>
        <taxon>Bacteria</taxon>
        <taxon>Bacillati</taxon>
        <taxon>Bacillota</taxon>
        <taxon>Bacilli</taxon>
        <taxon>Lactobacillales</taxon>
        <taxon>Streptococcaceae</taxon>
        <taxon>Streptococcus</taxon>
    </lineage>
</organism>
<feature type="transmembrane region" description="Helical" evidence="12">
    <location>
        <begin position="132"/>
        <end position="150"/>
    </location>
</feature>
<evidence type="ECO:0000256" key="10">
    <source>
        <dbReference type="ARBA" id="ARBA00023186"/>
    </source>
</evidence>
<evidence type="ECO:0000259" key="14">
    <source>
        <dbReference type="Pfam" id="PF02096"/>
    </source>
</evidence>
<keyword evidence="2 12" id="KW-0813">Transport</keyword>
<accession>C0M7E2</accession>
<dbReference type="RefSeq" id="WP_012678961.1">
    <property type="nucleotide sequence ID" value="NC_012471.1"/>
</dbReference>
<evidence type="ECO:0000256" key="1">
    <source>
        <dbReference type="ARBA" id="ARBA00004651"/>
    </source>
</evidence>
<comment type="function">
    <text evidence="12">Required for the insertion and/or proper folding and/or complex formation of integral membrane proteins into the membrane. Involved in integration of membrane proteins that insert both dependently and independently of the Sec translocase complex, as well as at least some lipoproteins.</text>
</comment>
<feature type="compositionally biased region" description="Basic residues" evidence="13">
    <location>
        <begin position="263"/>
        <end position="275"/>
    </location>
</feature>
<evidence type="ECO:0000256" key="3">
    <source>
        <dbReference type="ARBA" id="ARBA00022475"/>
    </source>
</evidence>
<dbReference type="PANTHER" id="PTHR12428:SF65">
    <property type="entry name" value="CYTOCHROME C OXIDASE ASSEMBLY PROTEIN COX18, MITOCHONDRIAL"/>
    <property type="match status" value="1"/>
</dbReference>
<feature type="transmembrane region" description="Helical" evidence="12">
    <location>
        <begin position="170"/>
        <end position="193"/>
    </location>
</feature>
<sequence precursor="true">MRKVLRLKKRVKTAALVPLVLLLVACGRGEVTAQSSSSWEQLVYFFAKAIQWLSFDGSTGIGIILFTIMIRLLLLPLFNMQIKSGQKMQDIQPELKALQKKYAAKDTATRMKLAEESQALYKKYGVNPYMSLLPLLIQMPVMFALFQSLTRVAFLREGTFLWVELARHDHLFILPILAAVFTFLSTWLTNLAAREKTAMITIMTYVMPVFIFFMGFNLASGVVLYWAVSNAFQVVQLLLFNNPFKVIAERQRLADEEKERRAKERRARKRAMKRK</sequence>
<feature type="domain" description="Membrane insertase YidC/Oxa/ALB C-terminal" evidence="14">
    <location>
        <begin position="60"/>
        <end position="241"/>
    </location>
</feature>
<evidence type="ECO:0000256" key="4">
    <source>
        <dbReference type="ARBA" id="ARBA00022692"/>
    </source>
</evidence>
<gene>
    <name evidence="12" type="primary">yidC</name>
    <name evidence="15" type="ordered locus">SEQ_0305</name>
</gene>
<dbReference type="CDD" id="cd20070">
    <property type="entry name" value="5TM_YidC_Alb3"/>
    <property type="match status" value="1"/>
</dbReference>
<feature type="transmembrane region" description="Helical" evidence="12">
    <location>
        <begin position="205"/>
        <end position="228"/>
    </location>
</feature>
<dbReference type="Pfam" id="PF02096">
    <property type="entry name" value="60KD_IMP"/>
    <property type="match status" value="1"/>
</dbReference>
<keyword evidence="10 12" id="KW-0143">Chaperone</keyword>
<reference evidence="15 16" key="1">
    <citation type="journal article" date="2009" name="PLoS Pathog.">
        <title>Genomic evidence for the evolution of Streptococcus equi: host restriction, increased virulence, and genetic exchange with human pathogens.</title>
        <authorList>
            <person name="Holden M.T.G."/>
            <person name="Heather Z."/>
            <person name="Paillot R."/>
            <person name="Steward K.F."/>
            <person name="Webb K."/>
            <person name="Ainslie F."/>
            <person name="Jourdan T."/>
            <person name="Bason N.C."/>
            <person name="Holroyd N.E."/>
            <person name="Mungall K."/>
            <person name="Quail M.A."/>
            <person name="Sanders M."/>
            <person name="Simmonds M."/>
            <person name="Willey D."/>
            <person name="Brooks K."/>
            <person name="Aanensen D.M."/>
            <person name="Spratt B.G."/>
            <person name="Jolley K.A."/>
            <person name="Maiden M.C.J."/>
            <person name="Kehoe M."/>
            <person name="Chanter N."/>
            <person name="Bentley S.D."/>
            <person name="Robinson C."/>
            <person name="Maskell D.J."/>
            <person name="Parkhill J."/>
            <person name="Waller A.S."/>
        </authorList>
    </citation>
    <scope>NUCLEOTIDE SEQUENCE [LARGE SCALE GENOMIC DNA]</scope>
    <source>
        <strain evidence="15 16">4047</strain>
    </source>
</reference>
<dbReference type="GO" id="GO:0032977">
    <property type="term" value="F:membrane insertase activity"/>
    <property type="evidence" value="ECO:0007669"/>
    <property type="project" value="InterPro"/>
</dbReference>
<evidence type="ECO:0000256" key="9">
    <source>
        <dbReference type="ARBA" id="ARBA00023139"/>
    </source>
</evidence>
<keyword evidence="6 12" id="KW-0653">Protein transport</keyword>
<feature type="transmembrane region" description="Helical" evidence="12">
    <location>
        <begin position="57"/>
        <end position="78"/>
    </location>
</feature>
<dbReference type="InterPro" id="IPR023060">
    <property type="entry name" value="YidC/YidC1/YidC2_Firmicutes"/>
</dbReference>
<evidence type="ECO:0000313" key="16">
    <source>
        <dbReference type="Proteomes" id="UP000001365"/>
    </source>
</evidence>
<dbReference type="InterPro" id="IPR047196">
    <property type="entry name" value="YidC_ALB_C"/>
</dbReference>
<dbReference type="Proteomes" id="UP000001365">
    <property type="component" value="Chromosome"/>
</dbReference>
<evidence type="ECO:0000256" key="11">
    <source>
        <dbReference type="ARBA" id="ARBA00023288"/>
    </source>
</evidence>
<dbReference type="PRINTS" id="PR00701">
    <property type="entry name" value="60KDINNERMP"/>
</dbReference>
<evidence type="ECO:0000256" key="6">
    <source>
        <dbReference type="ARBA" id="ARBA00022927"/>
    </source>
</evidence>
<comment type="subcellular location">
    <subcellularLocation>
        <location evidence="1 12">Cell membrane</location>
        <topology evidence="1 12">Multi-pass membrane protein</topology>
    </subcellularLocation>
</comment>
<dbReference type="HAMAP" id="MF_01811">
    <property type="entry name" value="YidC_type2"/>
    <property type="match status" value="1"/>
</dbReference>
<comment type="similarity">
    <text evidence="12">Belongs to the OXA1/ALB3/YidC family. Type 2 subfamily.</text>
</comment>
<keyword evidence="11 12" id="KW-0449">Lipoprotein</keyword>
<keyword evidence="8 12" id="KW-0472">Membrane</keyword>
<dbReference type="HOGENOM" id="CLU_036138_5_0_9"/>
<keyword evidence="3 12" id="KW-1003">Cell membrane</keyword>
<dbReference type="InterPro" id="IPR028055">
    <property type="entry name" value="YidC/Oxa/ALB_C"/>
</dbReference>
<dbReference type="NCBIfam" id="TIGR03592">
    <property type="entry name" value="yidC_oxa1_cterm"/>
    <property type="match status" value="1"/>
</dbReference>
<dbReference type="GO" id="GO:0005886">
    <property type="term" value="C:plasma membrane"/>
    <property type="evidence" value="ECO:0007669"/>
    <property type="project" value="UniProtKB-SubCell"/>
</dbReference>